<dbReference type="STRING" id="1082931.KKY_2850"/>
<dbReference type="PATRIC" id="fig|1082931.4.peg.2817"/>
<proteinExistence type="predicted"/>
<reference evidence="2 3" key="1">
    <citation type="journal article" date="2012" name="J. Bacteriol.">
        <title>Complete genome sequence of Pelagibacterium halotolerans B2T.</title>
        <authorList>
            <person name="Huo Y.Y."/>
            <person name="Cheng H."/>
            <person name="Han X.F."/>
            <person name="Jiang X.W."/>
            <person name="Sun C."/>
            <person name="Zhang X.Q."/>
            <person name="Zhu X.F."/>
            <person name="Liu Y.F."/>
            <person name="Li P.F."/>
            <person name="Ni P.X."/>
            <person name="Wu M."/>
        </authorList>
    </citation>
    <scope>NUCLEOTIDE SEQUENCE [LARGE SCALE GENOMIC DNA]</scope>
    <source>
        <strain evidence="3">DSM 22347 / JCM 15775 / CGMCC 1.7692 / B2</strain>
    </source>
</reference>
<accession>G4RDS0</accession>
<dbReference type="AlphaFoldDB" id="G4RDS0"/>
<evidence type="ECO:0000256" key="1">
    <source>
        <dbReference type="SAM" id="Coils"/>
    </source>
</evidence>
<organism evidence="2 3">
    <name type="scientific">Pelagibacterium halotolerans (strain DSM 22347 / JCM 15775 / CGMCC 1.7692 / B2)</name>
    <dbReference type="NCBI Taxonomy" id="1082931"/>
    <lineage>
        <taxon>Bacteria</taxon>
        <taxon>Pseudomonadati</taxon>
        <taxon>Pseudomonadota</taxon>
        <taxon>Alphaproteobacteria</taxon>
        <taxon>Hyphomicrobiales</taxon>
        <taxon>Devosiaceae</taxon>
        <taxon>Pelagibacterium</taxon>
    </lineage>
</organism>
<gene>
    <name evidence="2" type="ordered locus">KKY_2850</name>
</gene>
<name>G4RDS0_PELHB</name>
<keyword evidence="1" id="KW-0175">Coiled coil</keyword>
<dbReference type="Proteomes" id="UP000008850">
    <property type="component" value="Chromosome"/>
</dbReference>
<protein>
    <submittedName>
        <fullName evidence="2">Uncharacterized protein</fullName>
    </submittedName>
</protein>
<keyword evidence="3" id="KW-1185">Reference proteome</keyword>
<feature type="coiled-coil region" evidence="1">
    <location>
        <begin position="4"/>
        <end position="31"/>
    </location>
</feature>
<dbReference type="HOGENOM" id="CLU_2128279_0_0_5"/>
<sequence>MMTHAQLHAALDRMEASLAETRSNLIRVEHALRNRAEAETIRRRPKARYYHRRMSRWTGADEAEYRRILGRLLETSGPELNRLRGRIARQDAAIEALRSKYRINAERPHRPAW</sequence>
<dbReference type="EMBL" id="CP003075">
    <property type="protein sequence ID" value="AEQ52856.1"/>
    <property type="molecule type" value="Genomic_DNA"/>
</dbReference>
<evidence type="ECO:0000313" key="2">
    <source>
        <dbReference type="EMBL" id="AEQ52856.1"/>
    </source>
</evidence>
<dbReference type="KEGG" id="phl:KKY_2850"/>
<evidence type="ECO:0000313" key="3">
    <source>
        <dbReference type="Proteomes" id="UP000008850"/>
    </source>
</evidence>
<dbReference type="RefSeq" id="WP_014132003.1">
    <property type="nucleotide sequence ID" value="NC_016078.1"/>
</dbReference>